<feature type="transmembrane region" description="Helical" evidence="6">
    <location>
        <begin position="366"/>
        <end position="385"/>
    </location>
</feature>
<dbReference type="Gene3D" id="1.20.1250.20">
    <property type="entry name" value="MFS general substrate transporter like domains"/>
    <property type="match status" value="1"/>
</dbReference>
<sequence length="404" mass="41790">MNVIDRLTQAAYGLHIADQIALVAVPLVAALVFQASPETIGVLVACQAMAHLLGSIPSGIIVDRLQPRSVAIAATAISLTGFLGVTVSVTLANLPLFAITILLSGCGIVLFVLVALSIIPKVVKAENLAPANARIEIPRAVASFAVPLAIGLLVDGEAARLVFGGAALCAFGALAVTLKLPRLPEAPQKREKLLKMVLEGGALVVRHPLLRPIAACAIFWNLAFAALLVAMVPLILDHYRADPGVFGIALSAFGGAAIIGSWLSSRFSHRISPNIILLFGPGSSVLAILALLAIPPNGPVEAIYASFFLLGFGPSMWLIVQNSIRQLVTPAQMLGRVNAVIQTAIYGVRPLGALAGGAIVGAASPGAGILFVVLAFGCSLAAALFSQLRAVRSYGALQIEVTRQ</sequence>
<dbReference type="Pfam" id="PF07690">
    <property type="entry name" value="MFS_1"/>
    <property type="match status" value="1"/>
</dbReference>
<feature type="transmembrane region" description="Helical" evidence="6">
    <location>
        <begin position="96"/>
        <end position="116"/>
    </location>
</feature>
<feature type="transmembrane region" description="Helical" evidence="6">
    <location>
        <begin position="160"/>
        <end position="180"/>
    </location>
</feature>
<keyword evidence="3 6" id="KW-0812">Transmembrane</keyword>
<dbReference type="PANTHER" id="PTHR23513:SF6">
    <property type="entry name" value="MAJOR FACILITATOR SUPERFAMILY ASSOCIATED DOMAIN-CONTAINING PROTEIN"/>
    <property type="match status" value="1"/>
</dbReference>
<feature type="transmembrane region" description="Helical" evidence="6">
    <location>
        <begin position="12"/>
        <end position="33"/>
    </location>
</feature>
<keyword evidence="5 6" id="KW-0472">Membrane</keyword>
<dbReference type="PROSITE" id="PS50850">
    <property type="entry name" value="MFS"/>
    <property type="match status" value="1"/>
</dbReference>
<evidence type="ECO:0000313" key="9">
    <source>
        <dbReference type="Proteomes" id="UP000315252"/>
    </source>
</evidence>
<feature type="domain" description="Major facilitator superfamily (MFS) profile" evidence="7">
    <location>
        <begin position="1"/>
        <end position="393"/>
    </location>
</feature>
<name>A0A545U341_9PROT</name>
<evidence type="ECO:0000256" key="6">
    <source>
        <dbReference type="SAM" id="Phobius"/>
    </source>
</evidence>
<evidence type="ECO:0000256" key="3">
    <source>
        <dbReference type="ARBA" id="ARBA00022692"/>
    </source>
</evidence>
<dbReference type="OrthoDB" id="145388at2"/>
<comment type="subcellular location">
    <subcellularLocation>
        <location evidence="1">Cell membrane</location>
        <topology evidence="1">Multi-pass membrane protein</topology>
    </subcellularLocation>
</comment>
<evidence type="ECO:0000256" key="1">
    <source>
        <dbReference type="ARBA" id="ARBA00004651"/>
    </source>
</evidence>
<feature type="transmembrane region" description="Helical" evidence="6">
    <location>
        <begin position="213"/>
        <end position="232"/>
    </location>
</feature>
<dbReference type="RefSeq" id="WP_142895068.1">
    <property type="nucleotide sequence ID" value="NZ_ML660052.1"/>
</dbReference>
<feature type="transmembrane region" description="Helical" evidence="6">
    <location>
        <begin position="69"/>
        <end position="90"/>
    </location>
</feature>
<feature type="transmembrane region" description="Helical" evidence="6">
    <location>
        <begin position="244"/>
        <end position="263"/>
    </location>
</feature>
<dbReference type="CDD" id="cd06173">
    <property type="entry name" value="MFS_MefA_like"/>
    <property type="match status" value="1"/>
</dbReference>
<evidence type="ECO:0000259" key="7">
    <source>
        <dbReference type="PROSITE" id="PS50850"/>
    </source>
</evidence>
<dbReference type="Proteomes" id="UP000315252">
    <property type="component" value="Unassembled WGS sequence"/>
</dbReference>
<dbReference type="InterPro" id="IPR011701">
    <property type="entry name" value="MFS"/>
</dbReference>
<feature type="transmembrane region" description="Helical" evidence="6">
    <location>
        <begin position="340"/>
        <end position="360"/>
    </location>
</feature>
<dbReference type="PANTHER" id="PTHR23513">
    <property type="entry name" value="INTEGRAL MEMBRANE EFFLUX PROTEIN-RELATED"/>
    <property type="match status" value="1"/>
</dbReference>
<dbReference type="InterPro" id="IPR020846">
    <property type="entry name" value="MFS_dom"/>
</dbReference>
<protein>
    <submittedName>
        <fullName evidence="8">MFS transporter</fullName>
    </submittedName>
</protein>
<dbReference type="AlphaFoldDB" id="A0A545U341"/>
<evidence type="ECO:0000256" key="5">
    <source>
        <dbReference type="ARBA" id="ARBA00023136"/>
    </source>
</evidence>
<gene>
    <name evidence="8" type="ORF">FKG95_04435</name>
</gene>
<evidence type="ECO:0000313" key="8">
    <source>
        <dbReference type="EMBL" id="TQV83833.1"/>
    </source>
</evidence>
<dbReference type="InterPro" id="IPR036259">
    <property type="entry name" value="MFS_trans_sf"/>
</dbReference>
<evidence type="ECO:0000256" key="2">
    <source>
        <dbReference type="ARBA" id="ARBA00022475"/>
    </source>
</evidence>
<organism evidence="8 9">
    <name type="scientific">Denitrobaculum tricleocarpae</name>
    <dbReference type="NCBI Taxonomy" id="2591009"/>
    <lineage>
        <taxon>Bacteria</taxon>
        <taxon>Pseudomonadati</taxon>
        <taxon>Pseudomonadota</taxon>
        <taxon>Alphaproteobacteria</taxon>
        <taxon>Rhodospirillales</taxon>
        <taxon>Rhodospirillaceae</taxon>
        <taxon>Denitrobaculum</taxon>
    </lineage>
</organism>
<feature type="transmembrane region" description="Helical" evidence="6">
    <location>
        <begin position="275"/>
        <end position="296"/>
    </location>
</feature>
<evidence type="ECO:0000256" key="4">
    <source>
        <dbReference type="ARBA" id="ARBA00022989"/>
    </source>
</evidence>
<proteinExistence type="predicted"/>
<feature type="transmembrane region" description="Helical" evidence="6">
    <location>
        <begin position="137"/>
        <end position="154"/>
    </location>
</feature>
<dbReference type="GO" id="GO:0005886">
    <property type="term" value="C:plasma membrane"/>
    <property type="evidence" value="ECO:0007669"/>
    <property type="project" value="UniProtKB-SubCell"/>
</dbReference>
<keyword evidence="4 6" id="KW-1133">Transmembrane helix</keyword>
<dbReference type="EMBL" id="VHSH01000001">
    <property type="protein sequence ID" value="TQV83833.1"/>
    <property type="molecule type" value="Genomic_DNA"/>
</dbReference>
<feature type="transmembrane region" description="Helical" evidence="6">
    <location>
        <begin position="39"/>
        <end position="62"/>
    </location>
</feature>
<comment type="caution">
    <text evidence="8">The sequence shown here is derived from an EMBL/GenBank/DDBJ whole genome shotgun (WGS) entry which is preliminary data.</text>
</comment>
<reference evidence="8 9" key="1">
    <citation type="submission" date="2019-06" db="EMBL/GenBank/DDBJ databases">
        <title>Whole genome sequence for Rhodospirillaceae sp. R148.</title>
        <authorList>
            <person name="Wang G."/>
        </authorList>
    </citation>
    <scope>NUCLEOTIDE SEQUENCE [LARGE SCALE GENOMIC DNA]</scope>
    <source>
        <strain evidence="8 9">R148</strain>
    </source>
</reference>
<feature type="transmembrane region" description="Helical" evidence="6">
    <location>
        <begin position="302"/>
        <end position="320"/>
    </location>
</feature>
<keyword evidence="2" id="KW-1003">Cell membrane</keyword>
<dbReference type="GO" id="GO:0022857">
    <property type="term" value="F:transmembrane transporter activity"/>
    <property type="evidence" value="ECO:0007669"/>
    <property type="project" value="InterPro"/>
</dbReference>
<dbReference type="SUPFAM" id="SSF103473">
    <property type="entry name" value="MFS general substrate transporter"/>
    <property type="match status" value="1"/>
</dbReference>
<keyword evidence="9" id="KW-1185">Reference proteome</keyword>
<accession>A0A545U341</accession>